<keyword evidence="4" id="KW-0808">Transferase</keyword>
<comment type="similarity">
    <text evidence="2">Belongs to the MYST (SAS/MOZ) family.</text>
</comment>
<dbReference type="PANTHER" id="PTHR10615">
    <property type="entry name" value="HISTONE ACETYLTRANSFERASE"/>
    <property type="match status" value="1"/>
</dbReference>
<protein>
    <recommendedName>
        <fullName evidence="3">histone acetyltransferase</fullName>
        <ecNumber evidence="3">2.3.1.48</ecNumber>
    </recommendedName>
</protein>
<dbReference type="InterPro" id="IPR050603">
    <property type="entry name" value="MYST_HAT"/>
</dbReference>
<dbReference type="AlphaFoldDB" id="A0A1Y2EXE8"/>
<dbReference type="PANTHER" id="PTHR10615:SF219">
    <property type="entry name" value="HISTONE ACETYLTRANSFERASE KAT5"/>
    <property type="match status" value="1"/>
</dbReference>
<dbReference type="Gene3D" id="3.30.60.60">
    <property type="entry name" value="N-acetyl transferase-like"/>
    <property type="match status" value="2"/>
</dbReference>
<evidence type="ECO:0000256" key="10">
    <source>
        <dbReference type="ARBA" id="ARBA00023163"/>
    </source>
</evidence>
<dbReference type="STRING" id="106004.A0A1Y2EXE8"/>
<dbReference type="InterPro" id="IPR036388">
    <property type="entry name" value="WH-like_DNA-bd_sf"/>
</dbReference>
<evidence type="ECO:0000256" key="13">
    <source>
        <dbReference type="PIRSR" id="PIRSR602717-51"/>
    </source>
</evidence>
<keyword evidence="8" id="KW-0007">Acetylation</keyword>
<evidence type="ECO:0000256" key="8">
    <source>
        <dbReference type="ARBA" id="ARBA00022990"/>
    </source>
</evidence>
<dbReference type="Gene3D" id="1.10.10.10">
    <property type="entry name" value="Winged helix-like DNA-binding domain superfamily/Winged helix DNA-binding domain"/>
    <property type="match status" value="1"/>
</dbReference>
<feature type="region of interest" description="Disordered" evidence="14">
    <location>
        <begin position="558"/>
        <end position="586"/>
    </location>
</feature>
<feature type="compositionally biased region" description="Basic and acidic residues" evidence="14">
    <location>
        <begin position="100"/>
        <end position="110"/>
    </location>
</feature>
<evidence type="ECO:0000256" key="9">
    <source>
        <dbReference type="ARBA" id="ARBA00023015"/>
    </source>
</evidence>
<feature type="region of interest" description="Disordered" evidence="14">
    <location>
        <begin position="80"/>
        <end position="301"/>
    </location>
</feature>
<dbReference type="Gene3D" id="3.40.630.30">
    <property type="match status" value="1"/>
</dbReference>
<evidence type="ECO:0000256" key="5">
    <source>
        <dbReference type="ARBA" id="ARBA00022723"/>
    </source>
</evidence>
<feature type="compositionally biased region" description="Low complexity" evidence="14">
    <location>
        <begin position="17"/>
        <end position="31"/>
    </location>
</feature>
<evidence type="ECO:0000256" key="2">
    <source>
        <dbReference type="ARBA" id="ARBA00010107"/>
    </source>
</evidence>
<dbReference type="Proteomes" id="UP000193467">
    <property type="component" value="Unassembled WGS sequence"/>
</dbReference>
<evidence type="ECO:0000256" key="1">
    <source>
        <dbReference type="ARBA" id="ARBA00004123"/>
    </source>
</evidence>
<evidence type="ECO:0000256" key="7">
    <source>
        <dbReference type="ARBA" id="ARBA00022833"/>
    </source>
</evidence>
<feature type="region of interest" description="Disordered" evidence="14">
    <location>
        <begin position="1"/>
        <end position="66"/>
    </location>
</feature>
<keyword evidence="10" id="KW-0804">Transcription</keyword>
<dbReference type="PROSITE" id="PS51726">
    <property type="entry name" value="MYST_HAT"/>
    <property type="match status" value="1"/>
</dbReference>
<keyword evidence="17" id="KW-1185">Reference proteome</keyword>
<feature type="domain" description="MYST-type HAT" evidence="15">
    <location>
        <begin position="332"/>
        <end position="657"/>
    </location>
</feature>
<dbReference type="EMBL" id="MCGR01000035">
    <property type="protein sequence ID" value="ORY76263.1"/>
    <property type="molecule type" value="Genomic_DNA"/>
</dbReference>
<evidence type="ECO:0000256" key="3">
    <source>
        <dbReference type="ARBA" id="ARBA00013184"/>
    </source>
</evidence>
<name>A0A1Y2EXE8_9BASI</name>
<evidence type="ECO:0000256" key="11">
    <source>
        <dbReference type="ARBA" id="ARBA00023242"/>
    </source>
</evidence>
<dbReference type="InterPro" id="IPR016181">
    <property type="entry name" value="Acyl_CoA_acyltransferase"/>
</dbReference>
<organism evidence="16 17">
    <name type="scientific">Leucosporidium creatinivorum</name>
    <dbReference type="NCBI Taxonomy" id="106004"/>
    <lineage>
        <taxon>Eukaryota</taxon>
        <taxon>Fungi</taxon>
        <taxon>Dikarya</taxon>
        <taxon>Basidiomycota</taxon>
        <taxon>Pucciniomycotina</taxon>
        <taxon>Microbotryomycetes</taxon>
        <taxon>Leucosporidiales</taxon>
        <taxon>Leucosporidium</taxon>
    </lineage>
</organism>
<dbReference type="OrthoDB" id="787137at2759"/>
<dbReference type="EC" id="2.3.1.48" evidence="3"/>
<dbReference type="InterPro" id="IPR002717">
    <property type="entry name" value="HAT_MYST-type"/>
</dbReference>
<gene>
    <name evidence="16" type="ORF">BCR35DRAFT_280515</name>
</gene>
<dbReference type="Pfam" id="PF01853">
    <property type="entry name" value="MOZ_SAS"/>
    <property type="match status" value="1"/>
</dbReference>
<dbReference type="GO" id="GO:0008270">
    <property type="term" value="F:zinc ion binding"/>
    <property type="evidence" value="ECO:0007669"/>
    <property type="project" value="UniProtKB-KW"/>
</dbReference>
<proteinExistence type="inferred from homology"/>
<accession>A0A1Y2EXE8</accession>
<dbReference type="GO" id="GO:0035267">
    <property type="term" value="C:NuA4 histone acetyltransferase complex"/>
    <property type="evidence" value="ECO:0007669"/>
    <property type="project" value="TreeGrafter"/>
</dbReference>
<dbReference type="GO" id="GO:0005634">
    <property type="term" value="C:nucleus"/>
    <property type="evidence" value="ECO:0007669"/>
    <property type="project" value="UniProtKB-SubCell"/>
</dbReference>
<comment type="caution">
    <text evidence="16">The sequence shown here is derived from an EMBL/GenBank/DDBJ whole genome shotgun (WGS) entry which is preliminary data.</text>
</comment>
<evidence type="ECO:0000256" key="12">
    <source>
        <dbReference type="ARBA" id="ARBA00023315"/>
    </source>
</evidence>
<keyword evidence="9" id="KW-0805">Transcription regulation</keyword>
<comment type="subcellular location">
    <subcellularLocation>
        <location evidence="1">Nucleus</location>
    </subcellularLocation>
</comment>
<dbReference type="GO" id="GO:0046972">
    <property type="term" value="F:histone H4K16 acetyltransferase activity"/>
    <property type="evidence" value="ECO:0007669"/>
    <property type="project" value="TreeGrafter"/>
</dbReference>
<feature type="compositionally biased region" description="Pro residues" evidence="14">
    <location>
        <begin position="224"/>
        <end position="237"/>
    </location>
</feature>
<evidence type="ECO:0000313" key="17">
    <source>
        <dbReference type="Proteomes" id="UP000193467"/>
    </source>
</evidence>
<keyword evidence="6" id="KW-0863">Zinc-finger</keyword>
<sequence length="705" mass="74930">MAEVVSHPVGASTSLTAATNGESAPAAAAAALPRGQKRTRDSSATPAAPPPSAHAPQSSAPRRIDSVVFGGYEITTSYSSPYPFEDAMSGGSGGGASGAGEKRTLVRENSGRFGSQPASDGKSKKTTTANGRRKSALATTKSITPELVAPPPVFPAAAVKKEEEPAAAAGPSSERIDMDVDIIEDSEAGSPATAAGQDTVASLGTDGEDALVASTLLPHIQHTVPPPDPAAPQPPPALADTEVPSAEPSSQPLLPTSAVVLGIEAPATPSAPTSDTHAPLARGHGGRFKPKPPGETVRAKRQLEKAAKAAAAALAPAPTAPGVDLPPPTKHLTVREQREIKKRAREEQEREAAANGEGQGHMTTKRLFVCEGCFKYMLEPTALTKHQKECQYKRPPGKKVYQRGAHTIYEVDGAVEKLYCQNLCLFGKLFIEHKYMFFDVEGFVFYVITDATPSRDWPLAYFSKEKVSYDDYNLACIVTFPQYRQKGWATLLIEFSYEITRRTASTPGTPERPLSALGMKGYLAYWTGVLVRYFRSMFEHLGDPPPVPTIAAPSAVAVAASPEHDKKKGRRSRSGWDGELPGTGTGLTVSLKRDAGGQASAALVPSSSRSSSRKRFSGDEAEFVFPTTLTDIAEATNIKPDDAAFALVESGLAQWRRPVVGEEGEAEEAGEKVLELIISRELVEQVAKEKGVRETPMLDLAYVLL</sequence>
<reference evidence="16 17" key="1">
    <citation type="submission" date="2016-07" db="EMBL/GenBank/DDBJ databases">
        <title>Pervasive Adenine N6-methylation of Active Genes in Fungi.</title>
        <authorList>
            <consortium name="DOE Joint Genome Institute"/>
            <person name="Mondo S.J."/>
            <person name="Dannebaum R.O."/>
            <person name="Kuo R.C."/>
            <person name="Labutti K."/>
            <person name="Haridas S."/>
            <person name="Kuo A."/>
            <person name="Salamov A."/>
            <person name="Ahrendt S.R."/>
            <person name="Lipzen A."/>
            <person name="Sullivan W."/>
            <person name="Andreopoulos W.B."/>
            <person name="Clum A."/>
            <person name="Lindquist E."/>
            <person name="Daum C."/>
            <person name="Ramamoorthy G.K."/>
            <person name="Gryganskyi A."/>
            <person name="Culley D."/>
            <person name="Magnuson J.K."/>
            <person name="James T.Y."/>
            <person name="O'Malley M.A."/>
            <person name="Stajich J.E."/>
            <person name="Spatafora J.W."/>
            <person name="Visel A."/>
            <person name="Grigoriev I.V."/>
        </authorList>
    </citation>
    <scope>NUCLEOTIDE SEQUENCE [LARGE SCALE GENOMIC DNA]</scope>
    <source>
        <strain evidence="16 17">62-1032</strain>
    </source>
</reference>
<keyword evidence="5" id="KW-0479">Metal-binding</keyword>
<evidence type="ECO:0000256" key="6">
    <source>
        <dbReference type="ARBA" id="ARBA00022771"/>
    </source>
</evidence>
<dbReference type="InParanoid" id="A0A1Y2EXE8"/>
<keyword evidence="7" id="KW-0862">Zinc</keyword>
<evidence type="ECO:0000259" key="15">
    <source>
        <dbReference type="PROSITE" id="PS51726"/>
    </source>
</evidence>
<evidence type="ECO:0000313" key="16">
    <source>
        <dbReference type="EMBL" id="ORY76263.1"/>
    </source>
</evidence>
<keyword evidence="11" id="KW-0539">Nucleus</keyword>
<keyword evidence="12" id="KW-0012">Acyltransferase</keyword>
<feature type="active site" description="Proton donor/acceptor" evidence="13">
    <location>
        <position position="511"/>
    </location>
</feature>
<dbReference type="SUPFAM" id="SSF55729">
    <property type="entry name" value="Acyl-CoA N-acyltransferases (Nat)"/>
    <property type="match status" value="1"/>
</dbReference>
<evidence type="ECO:0000256" key="14">
    <source>
        <dbReference type="SAM" id="MobiDB-lite"/>
    </source>
</evidence>
<evidence type="ECO:0000256" key="4">
    <source>
        <dbReference type="ARBA" id="ARBA00022679"/>
    </source>
</evidence>
<dbReference type="GO" id="GO:0006355">
    <property type="term" value="P:regulation of DNA-templated transcription"/>
    <property type="evidence" value="ECO:0007669"/>
    <property type="project" value="InterPro"/>
</dbReference>